<dbReference type="Gene3D" id="2.30.30.60">
    <property type="match status" value="1"/>
</dbReference>
<feature type="transmembrane region" description="Helical" evidence="8">
    <location>
        <begin position="465"/>
        <end position="486"/>
    </location>
</feature>
<dbReference type="Proteomes" id="UP000541426">
    <property type="component" value="Unassembled WGS sequence"/>
</dbReference>
<evidence type="ECO:0000313" key="14">
    <source>
        <dbReference type="EMBL" id="MBB3984619.1"/>
    </source>
</evidence>
<feature type="region of interest" description="Disordered" evidence="7">
    <location>
        <begin position="730"/>
        <end position="773"/>
    </location>
</feature>
<dbReference type="InterPro" id="IPR011014">
    <property type="entry name" value="MscS_channel_TM-2"/>
</dbReference>
<dbReference type="Gene3D" id="1.10.287.1260">
    <property type="match status" value="1"/>
</dbReference>
<dbReference type="SUPFAM" id="SSF82861">
    <property type="entry name" value="Mechanosensitive channel protein MscS (YggB), transmembrane region"/>
    <property type="match status" value="1"/>
</dbReference>
<dbReference type="InterPro" id="IPR049278">
    <property type="entry name" value="MS_channel_C"/>
</dbReference>
<evidence type="ECO:0000256" key="7">
    <source>
        <dbReference type="SAM" id="MobiDB-lite"/>
    </source>
</evidence>
<keyword evidence="5 8" id="KW-1133">Transmembrane helix</keyword>
<evidence type="ECO:0000256" key="6">
    <source>
        <dbReference type="ARBA" id="ARBA00023136"/>
    </source>
</evidence>
<keyword evidence="3" id="KW-1003">Cell membrane</keyword>
<evidence type="ECO:0000256" key="2">
    <source>
        <dbReference type="ARBA" id="ARBA00008017"/>
    </source>
</evidence>
<dbReference type="Pfam" id="PF00924">
    <property type="entry name" value="MS_channel_2nd"/>
    <property type="match status" value="1"/>
</dbReference>
<feature type="domain" description="Mechanosensitive ion channel MscS C-terminal" evidence="11">
    <location>
        <begin position="627"/>
        <end position="711"/>
    </location>
</feature>
<name>A0A7W6GSZ1_9RHOB</name>
<dbReference type="RefSeq" id="WP_183963367.1">
    <property type="nucleotide sequence ID" value="NZ_BAABBZ010000014.1"/>
</dbReference>
<dbReference type="SUPFAM" id="SSF50182">
    <property type="entry name" value="Sm-like ribonucleoproteins"/>
    <property type="match status" value="1"/>
</dbReference>
<gene>
    <name evidence="14" type="ORF">GGQ68_000935</name>
</gene>
<dbReference type="Pfam" id="PF21082">
    <property type="entry name" value="MS_channel_3rd"/>
    <property type="match status" value="1"/>
</dbReference>
<sequence>MTLSFRQAATACFFALTLFLVGWTGAMAQSPAGATASDTSGAATLSAAQAGALADLLSDDATREALLEALNRVSEGTAKDLPEEAAEVAATEEVSLSRRVARTTQDTAERVGTTAKVFWGHLSNAPEVLSSAVAIDPAVIWDTLRELALVIVATVLIYNVLRLVAKRLFRKLGSAAHVRGPVQSGFIILASVLIDAVVVVLAWGAGYLLALMAFGSVGQMGIQQTLYLNAFLMIEMAKMVVRALLSPTTPDLRLMPIPDRGAKYVNRWTAIIVSILGYGQLLVVPIINQNVNFLTGRGVSTLISFIAIVIVMVQVVRFRRAVSDWLLGARLADAGNALRFLARNWYVVALIYLVALLAVVLARPGGVLFPMLGASAKVLAAIIVAFILSNLVGSVVKKGIKVPATISQRLPLLERRLNAFIPKVLKFLRLAILAAVIFFTLSVIGILDMQGWLESQVGMTMTGRIISIFFILVGAFLVWLAVNSWVDFRLNPDFGSAPTSRESTLLSLLRNAVTIVLVVITLMFVLSEVGIDIAPLIASAGVLGLAIGFGAQKMVQDIITGVFIQLENAMNVGDVVTVGGTTGTVERLTIRSVSLRDLHGAFHIIPFSSVDMVSNYMREFAFYVADMGIAYRENVQDAKQAMMDGFDELRANEDYGKLILDDLQWFGLNSFGSSDVVVRARIKTVPGQQWGVGRAYNEILKRIFDERGIEIPFPHQTIYFGEDKEGNAPAAPIRIEKAPQNMVEATAKPAEQADDQLSVDASPDDEPPGDTGR</sequence>
<evidence type="ECO:0000256" key="5">
    <source>
        <dbReference type="ARBA" id="ARBA00022989"/>
    </source>
</evidence>
<feature type="transmembrane region" description="Helical" evidence="8">
    <location>
        <begin position="299"/>
        <end position="319"/>
    </location>
</feature>
<evidence type="ECO:0000256" key="9">
    <source>
        <dbReference type="SAM" id="SignalP"/>
    </source>
</evidence>
<evidence type="ECO:0000256" key="1">
    <source>
        <dbReference type="ARBA" id="ARBA00004651"/>
    </source>
</evidence>
<dbReference type="Pfam" id="PF25392">
    <property type="entry name" value="MS_channel_TM1"/>
    <property type="match status" value="1"/>
</dbReference>
<dbReference type="GO" id="GO:0005886">
    <property type="term" value="C:plasma membrane"/>
    <property type="evidence" value="ECO:0007669"/>
    <property type="project" value="UniProtKB-SubCell"/>
</dbReference>
<feature type="signal peptide" evidence="9">
    <location>
        <begin position="1"/>
        <end position="28"/>
    </location>
</feature>
<dbReference type="AlphaFoldDB" id="A0A7W6GSZ1"/>
<feature type="transmembrane region" description="Helical" evidence="8">
    <location>
        <begin position="265"/>
        <end position="287"/>
    </location>
</feature>
<feature type="transmembrane region" description="Helical" evidence="8">
    <location>
        <begin position="367"/>
        <end position="388"/>
    </location>
</feature>
<comment type="subcellular location">
    <subcellularLocation>
        <location evidence="1">Cell membrane</location>
        <topology evidence="1">Multi-pass membrane protein</topology>
    </subcellularLocation>
</comment>
<accession>A0A7W6GSZ1</accession>
<dbReference type="InterPro" id="IPR010920">
    <property type="entry name" value="LSM_dom_sf"/>
</dbReference>
<keyword evidence="6 8" id="KW-0472">Membrane</keyword>
<feature type="transmembrane region" description="Helical" evidence="8">
    <location>
        <begin position="186"/>
        <end position="214"/>
    </location>
</feature>
<evidence type="ECO:0000259" key="10">
    <source>
        <dbReference type="Pfam" id="PF00924"/>
    </source>
</evidence>
<dbReference type="InterPro" id="IPR011066">
    <property type="entry name" value="MscS_channel_C_sf"/>
</dbReference>
<dbReference type="InterPro" id="IPR057485">
    <property type="entry name" value="YbiO-like_TM1"/>
</dbReference>
<feature type="domain" description="Mechanosensitive ion channel transmembrane helices 2/3" evidence="12">
    <location>
        <begin position="512"/>
        <end position="552"/>
    </location>
</feature>
<dbReference type="PANTHER" id="PTHR30460:SF0">
    <property type="entry name" value="MODERATE CONDUCTANCE MECHANOSENSITIVE CHANNEL YBIO"/>
    <property type="match status" value="1"/>
</dbReference>
<evidence type="ECO:0000313" key="15">
    <source>
        <dbReference type="Proteomes" id="UP000541426"/>
    </source>
</evidence>
<feature type="domain" description="Moderate conductance mechanosensitive channel YbiO-like transmembrane helix 1" evidence="13">
    <location>
        <begin position="374"/>
        <end position="452"/>
    </location>
</feature>
<proteinExistence type="inferred from homology"/>
<dbReference type="PANTHER" id="PTHR30460">
    <property type="entry name" value="MODERATE CONDUCTANCE MECHANOSENSITIVE CHANNEL YBIO"/>
    <property type="match status" value="1"/>
</dbReference>
<evidence type="ECO:0000259" key="11">
    <source>
        <dbReference type="Pfam" id="PF21082"/>
    </source>
</evidence>
<reference evidence="14 15" key="1">
    <citation type="submission" date="2020-08" db="EMBL/GenBank/DDBJ databases">
        <title>Genomic Encyclopedia of Type Strains, Phase IV (KMG-IV): sequencing the most valuable type-strain genomes for metagenomic binning, comparative biology and taxonomic classification.</title>
        <authorList>
            <person name="Goeker M."/>
        </authorList>
    </citation>
    <scope>NUCLEOTIDE SEQUENCE [LARGE SCALE GENOMIC DNA]</scope>
    <source>
        <strain evidence="14 15">DSM 102235</strain>
    </source>
</reference>
<feature type="compositionally biased region" description="Acidic residues" evidence="7">
    <location>
        <begin position="762"/>
        <end position="773"/>
    </location>
</feature>
<feature type="domain" description="Mechanosensitive ion channel MscS" evidence="10">
    <location>
        <begin position="554"/>
        <end position="617"/>
    </location>
</feature>
<dbReference type="Gene3D" id="3.30.70.100">
    <property type="match status" value="1"/>
</dbReference>
<feature type="transmembrane region" description="Helical" evidence="8">
    <location>
        <begin position="226"/>
        <end position="245"/>
    </location>
</feature>
<evidence type="ECO:0000256" key="4">
    <source>
        <dbReference type="ARBA" id="ARBA00022692"/>
    </source>
</evidence>
<comment type="similarity">
    <text evidence="2">Belongs to the MscS (TC 1.A.23) family.</text>
</comment>
<dbReference type="InterPro" id="IPR049142">
    <property type="entry name" value="MS_channel_1st"/>
</dbReference>
<dbReference type="InterPro" id="IPR045276">
    <property type="entry name" value="YbiO_bact"/>
</dbReference>
<dbReference type="GO" id="GO:0008381">
    <property type="term" value="F:mechanosensitive monoatomic ion channel activity"/>
    <property type="evidence" value="ECO:0007669"/>
    <property type="project" value="InterPro"/>
</dbReference>
<dbReference type="SUPFAM" id="SSF82689">
    <property type="entry name" value="Mechanosensitive channel protein MscS (YggB), C-terminal domain"/>
    <property type="match status" value="1"/>
</dbReference>
<keyword evidence="9" id="KW-0732">Signal</keyword>
<evidence type="ECO:0000256" key="8">
    <source>
        <dbReference type="SAM" id="Phobius"/>
    </source>
</evidence>
<keyword evidence="15" id="KW-1185">Reference proteome</keyword>
<dbReference type="InterPro" id="IPR023408">
    <property type="entry name" value="MscS_beta-dom_sf"/>
</dbReference>
<evidence type="ECO:0000259" key="13">
    <source>
        <dbReference type="Pfam" id="PF25392"/>
    </source>
</evidence>
<feature type="transmembrane region" description="Helical" evidence="8">
    <location>
        <begin position="533"/>
        <end position="551"/>
    </location>
</feature>
<evidence type="ECO:0000259" key="12">
    <source>
        <dbReference type="Pfam" id="PF21088"/>
    </source>
</evidence>
<dbReference type="EMBL" id="JACIEJ010000002">
    <property type="protein sequence ID" value="MBB3984619.1"/>
    <property type="molecule type" value="Genomic_DNA"/>
</dbReference>
<feature type="chain" id="PRO_5030870691" evidence="9">
    <location>
        <begin position="29"/>
        <end position="773"/>
    </location>
</feature>
<feature type="transmembrane region" description="Helical" evidence="8">
    <location>
        <begin position="147"/>
        <end position="165"/>
    </location>
</feature>
<protein>
    <submittedName>
        <fullName evidence="14">Small conductance mechanosensitive channel</fullName>
    </submittedName>
</protein>
<organism evidence="14 15">
    <name type="scientific">Sagittula marina</name>
    <dbReference type="NCBI Taxonomy" id="943940"/>
    <lineage>
        <taxon>Bacteria</taxon>
        <taxon>Pseudomonadati</taxon>
        <taxon>Pseudomonadota</taxon>
        <taxon>Alphaproteobacteria</taxon>
        <taxon>Rhodobacterales</taxon>
        <taxon>Roseobacteraceae</taxon>
        <taxon>Sagittula</taxon>
    </lineage>
</organism>
<feature type="transmembrane region" description="Helical" evidence="8">
    <location>
        <begin position="507"/>
        <end position="527"/>
    </location>
</feature>
<dbReference type="Pfam" id="PF21088">
    <property type="entry name" value="MS_channel_1st"/>
    <property type="match status" value="1"/>
</dbReference>
<dbReference type="InterPro" id="IPR006685">
    <property type="entry name" value="MscS_channel_2nd"/>
</dbReference>
<evidence type="ECO:0000256" key="3">
    <source>
        <dbReference type="ARBA" id="ARBA00022475"/>
    </source>
</evidence>
<feature type="transmembrane region" description="Helical" evidence="8">
    <location>
        <begin position="340"/>
        <end position="361"/>
    </location>
</feature>
<comment type="caution">
    <text evidence="14">The sequence shown here is derived from an EMBL/GenBank/DDBJ whole genome shotgun (WGS) entry which is preliminary data.</text>
</comment>
<keyword evidence="4 8" id="KW-0812">Transmembrane</keyword>
<feature type="transmembrane region" description="Helical" evidence="8">
    <location>
        <begin position="430"/>
        <end position="453"/>
    </location>
</feature>